<evidence type="ECO:0000313" key="2">
    <source>
        <dbReference type="EMBL" id="OPX56266.1"/>
    </source>
</evidence>
<dbReference type="Gene3D" id="3.40.50.720">
    <property type="entry name" value="NAD(P)-binding Rossmann-like Domain"/>
    <property type="match status" value="1"/>
</dbReference>
<dbReference type="InterPro" id="IPR036291">
    <property type="entry name" value="NAD(P)-bd_dom_sf"/>
</dbReference>
<comment type="caution">
    <text evidence="2">The sequence shown here is derived from an EMBL/GenBank/DDBJ whole genome shotgun (WGS) entry which is preliminary data.</text>
</comment>
<evidence type="ECO:0000313" key="3">
    <source>
        <dbReference type="Proteomes" id="UP000191418"/>
    </source>
</evidence>
<keyword evidence="3" id="KW-1185">Reference proteome</keyword>
<dbReference type="EMBL" id="MTSM01000004">
    <property type="protein sequence ID" value="OPX56266.1"/>
    <property type="molecule type" value="Genomic_DNA"/>
</dbReference>
<dbReference type="OrthoDB" id="7352421at2"/>
<dbReference type="InterPro" id="IPR016040">
    <property type="entry name" value="NAD(P)-bd_dom"/>
</dbReference>
<organism evidence="2 3">
    <name type="scientific">Oceanospirillum multiglobuliferum</name>
    <dbReference type="NCBI Taxonomy" id="64969"/>
    <lineage>
        <taxon>Bacteria</taxon>
        <taxon>Pseudomonadati</taxon>
        <taxon>Pseudomonadota</taxon>
        <taxon>Gammaproteobacteria</taxon>
        <taxon>Oceanospirillales</taxon>
        <taxon>Oceanospirillaceae</taxon>
        <taxon>Oceanospirillum</taxon>
    </lineage>
</organism>
<name>A0A1T4M2X3_9GAMM</name>
<gene>
    <name evidence="2" type="ORF">BTE48_04640</name>
</gene>
<sequence>MKVAILGATGWIGSHIVNEAKSRGHEVIALVRDPSKLMDSQIETRQFDLLNTNVDLAAALQDVEVLISAIGGRAAGNHDLVATTAERVLTELPATAVQRLLWVGGAGSLEVAPNVALVNTPDFPAEYKDEALAMGEALAVFRNSKSPLNWTFVSPAAVIFPGEKQGHYRIGGDQLLQDAEGNSQISVSDYAVAMIDELEQAQYPRQRIGVAY</sequence>
<protein>
    <submittedName>
        <fullName evidence="2">NAD-dependent dehydratase</fullName>
    </submittedName>
</protein>
<dbReference type="PANTHER" id="PTHR43355:SF2">
    <property type="entry name" value="FLAVIN REDUCTASE (NADPH)"/>
    <property type="match status" value="1"/>
</dbReference>
<accession>A0A1T4M2X3</accession>
<dbReference type="SUPFAM" id="SSF51735">
    <property type="entry name" value="NAD(P)-binding Rossmann-fold domains"/>
    <property type="match status" value="1"/>
</dbReference>
<dbReference type="AlphaFoldDB" id="A0A1T4M2X3"/>
<dbReference type="CDD" id="cd05244">
    <property type="entry name" value="BVR-B_like_SDR_a"/>
    <property type="match status" value="1"/>
</dbReference>
<feature type="domain" description="NAD(P)-binding" evidence="1">
    <location>
        <begin position="7"/>
        <end position="197"/>
    </location>
</feature>
<dbReference type="STRING" id="64969.SAMN02745127_00635"/>
<reference evidence="2 3" key="1">
    <citation type="submission" date="2017-01" db="EMBL/GenBank/DDBJ databases">
        <title>Genome Sequencing of a Marine Spirillum, Oceanospirillum multiglobuliferum ATCC 33336, from Japan.</title>
        <authorList>
            <person name="Carney J.G."/>
            <person name="Trachtenberg A.M."/>
            <person name="Rheaume B.A."/>
            <person name="Linnane J.D."/>
            <person name="Pitts N.L."/>
            <person name="Mykles D.L."/>
            <person name="Maclea K.S."/>
        </authorList>
    </citation>
    <scope>NUCLEOTIDE SEQUENCE [LARGE SCALE GENOMIC DNA]</scope>
    <source>
        <strain evidence="2 3">ATCC 33336</strain>
    </source>
</reference>
<evidence type="ECO:0000259" key="1">
    <source>
        <dbReference type="Pfam" id="PF13460"/>
    </source>
</evidence>
<dbReference type="PANTHER" id="PTHR43355">
    <property type="entry name" value="FLAVIN REDUCTASE (NADPH)"/>
    <property type="match status" value="1"/>
</dbReference>
<dbReference type="Proteomes" id="UP000191418">
    <property type="component" value="Unassembled WGS sequence"/>
</dbReference>
<proteinExistence type="predicted"/>
<dbReference type="GO" id="GO:0016646">
    <property type="term" value="F:oxidoreductase activity, acting on the CH-NH group of donors, NAD or NADP as acceptor"/>
    <property type="evidence" value="ECO:0007669"/>
    <property type="project" value="TreeGrafter"/>
</dbReference>
<dbReference type="Pfam" id="PF13460">
    <property type="entry name" value="NAD_binding_10"/>
    <property type="match status" value="1"/>
</dbReference>
<dbReference type="InterPro" id="IPR051606">
    <property type="entry name" value="Polyketide_Oxido-like"/>
</dbReference>
<dbReference type="RefSeq" id="WP_078744243.1">
    <property type="nucleotide sequence ID" value="NZ_FUXG01000003.1"/>
</dbReference>